<keyword evidence="2 5" id="KW-0863">Zinc-finger</keyword>
<evidence type="ECO:0000256" key="1">
    <source>
        <dbReference type="ARBA" id="ARBA00022723"/>
    </source>
</evidence>
<dbReference type="InterPro" id="IPR000433">
    <property type="entry name" value="Znf_ZZ"/>
</dbReference>
<dbReference type="SMART" id="SM00291">
    <property type="entry name" value="ZnF_ZZ"/>
    <property type="match status" value="1"/>
</dbReference>
<keyword evidence="1" id="KW-0479">Metal-binding</keyword>
<dbReference type="PROSITE" id="PS50950">
    <property type="entry name" value="ZF_THAP"/>
    <property type="match status" value="1"/>
</dbReference>
<proteinExistence type="predicted"/>
<evidence type="ECO:0000256" key="6">
    <source>
        <dbReference type="PROSITE-ProRule" id="PRU00309"/>
    </source>
</evidence>
<dbReference type="SMART" id="SM00980">
    <property type="entry name" value="THAP"/>
    <property type="match status" value="1"/>
</dbReference>
<dbReference type="InterPro" id="IPR006612">
    <property type="entry name" value="THAP_Znf"/>
</dbReference>
<dbReference type="SUPFAM" id="SSF57850">
    <property type="entry name" value="RING/U-box"/>
    <property type="match status" value="1"/>
</dbReference>
<dbReference type="GO" id="GO:0003677">
    <property type="term" value="F:DNA binding"/>
    <property type="evidence" value="ECO:0007669"/>
    <property type="project" value="UniProtKB-UniRule"/>
</dbReference>
<dbReference type="Gene3D" id="3.30.60.90">
    <property type="match status" value="1"/>
</dbReference>
<sequence length="288" mass="33112">MVNNCCVTGCKRNSKLHKNLNFYSLPRDKKRQEQWLIAAGKQDLLKCDSEKLKKHLRFCSRHFKPSAIVFKHLKSNAVPSEKLAGSFDESDNVTMVHDGVICDVCKGTIEGFRYKCVTCDNFDLCQKCEMLQSHSQHCMFRIPHKLKFKLADELLEKWQELLAKSNITSDTLECKMEDMSSDDDEPITKYITNYTPENLSDDVKKDIQKEVLKAMKSVKKNKLKSKEAKEVEFMNVPEVEDSNSVKDSDSVQVPELAFADVSSMKQITQNDEVKLESLPLLTYNLFYT</sequence>
<dbReference type="EMBL" id="FZQP02000559">
    <property type="protein sequence ID" value="VVC89459.1"/>
    <property type="molecule type" value="Genomic_DNA"/>
</dbReference>
<dbReference type="Pfam" id="PF05485">
    <property type="entry name" value="THAP"/>
    <property type="match status" value="1"/>
</dbReference>
<dbReference type="CDD" id="cd02340">
    <property type="entry name" value="ZZ_NBR1_like"/>
    <property type="match status" value="1"/>
</dbReference>
<evidence type="ECO:0000256" key="3">
    <source>
        <dbReference type="ARBA" id="ARBA00022833"/>
    </source>
</evidence>
<evidence type="ECO:0008006" key="11">
    <source>
        <dbReference type="Google" id="ProtNLM"/>
    </source>
</evidence>
<evidence type="ECO:0000256" key="5">
    <source>
        <dbReference type="PROSITE-ProRule" id="PRU00228"/>
    </source>
</evidence>
<evidence type="ECO:0000313" key="10">
    <source>
        <dbReference type="Proteomes" id="UP000324832"/>
    </source>
</evidence>
<name>A0A5E4PX02_9NEOP</name>
<dbReference type="PROSITE" id="PS01357">
    <property type="entry name" value="ZF_ZZ_1"/>
    <property type="match status" value="1"/>
</dbReference>
<keyword evidence="10" id="KW-1185">Reference proteome</keyword>
<protein>
    <recommendedName>
        <fullName evidence="11">THAP-type domain-containing protein</fullName>
    </recommendedName>
</protein>
<dbReference type="Pfam" id="PF00569">
    <property type="entry name" value="ZZ"/>
    <property type="match status" value="1"/>
</dbReference>
<evidence type="ECO:0000256" key="4">
    <source>
        <dbReference type="ARBA" id="ARBA00023125"/>
    </source>
</evidence>
<feature type="domain" description="THAP-type" evidence="8">
    <location>
        <begin position="1"/>
        <end position="82"/>
    </location>
</feature>
<dbReference type="SUPFAM" id="SSF57716">
    <property type="entry name" value="Glucocorticoid receptor-like (DNA-binding domain)"/>
    <property type="match status" value="1"/>
</dbReference>
<dbReference type="InterPro" id="IPR052260">
    <property type="entry name" value="Autophagy_Rcpt_SigReg"/>
</dbReference>
<evidence type="ECO:0000313" key="9">
    <source>
        <dbReference type="EMBL" id="VVC89459.1"/>
    </source>
</evidence>
<dbReference type="PANTHER" id="PTHR15090:SF8">
    <property type="entry name" value="ZZ-TYPE ZINC FINGER-CONTAINING PROTEIN"/>
    <property type="match status" value="1"/>
</dbReference>
<gene>
    <name evidence="9" type="ORF">LSINAPIS_LOCUS2577</name>
</gene>
<dbReference type="GO" id="GO:0008270">
    <property type="term" value="F:zinc ion binding"/>
    <property type="evidence" value="ECO:0007669"/>
    <property type="project" value="UniProtKB-KW"/>
</dbReference>
<evidence type="ECO:0000259" key="7">
    <source>
        <dbReference type="PROSITE" id="PS50135"/>
    </source>
</evidence>
<feature type="domain" description="ZZ-type" evidence="7">
    <location>
        <begin position="97"/>
        <end position="147"/>
    </location>
</feature>
<keyword evidence="3" id="KW-0862">Zinc</keyword>
<organism evidence="9 10">
    <name type="scientific">Leptidea sinapis</name>
    <dbReference type="NCBI Taxonomy" id="189913"/>
    <lineage>
        <taxon>Eukaryota</taxon>
        <taxon>Metazoa</taxon>
        <taxon>Ecdysozoa</taxon>
        <taxon>Arthropoda</taxon>
        <taxon>Hexapoda</taxon>
        <taxon>Insecta</taxon>
        <taxon>Pterygota</taxon>
        <taxon>Neoptera</taxon>
        <taxon>Endopterygota</taxon>
        <taxon>Lepidoptera</taxon>
        <taxon>Glossata</taxon>
        <taxon>Ditrysia</taxon>
        <taxon>Papilionoidea</taxon>
        <taxon>Pieridae</taxon>
        <taxon>Dismorphiinae</taxon>
        <taxon>Leptidea</taxon>
    </lineage>
</organism>
<dbReference type="InterPro" id="IPR043145">
    <property type="entry name" value="Znf_ZZ_sf"/>
</dbReference>
<reference evidence="9 10" key="1">
    <citation type="submission" date="2017-07" db="EMBL/GenBank/DDBJ databases">
        <authorList>
            <person name="Talla V."/>
            <person name="Backstrom N."/>
        </authorList>
    </citation>
    <scope>NUCLEOTIDE SEQUENCE [LARGE SCALE GENOMIC DNA]</scope>
</reference>
<keyword evidence="4 6" id="KW-0238">DNA-binding</keyword>
<dbReference type="AlphaFoldDB" id="A0A5E4PX02"/>
<accession>A0A5E4PX02</accession>
<evidence type="ECO:0000259" key="8">
    <source>
        <dbReference type="PROSITE" id="PS50950"/>
    </source>
</evidence>
<evidence type="ECO:0000256" key="2">
    <source>
        <dbReference type="ARBA" id="ARBA00022771"/>
    </source>
</evidence>
<dbReference type="PROSITE" id="PS50135">
    <property type="entry name" value="ZF_ZZ_2"/>
    <property type="match status" value="1"/>
</dbReference>
<dbReference type="PANTHER" id="PTHR15090">
    <property type="entry name" value="SEQUESTOSOME 1-RELATED"/>
    <property type="match status" value="1"/>
</dbReference>
<dbReference type="Proteomes" id="UP000324832">
    <property type="component" value="Unassembled WGS sequence"/>
</dbReference>
<dbReference type="SMART" id="SM00692">
    <property type="entry name" value="DM3"/>
    <property type="match status" value="1"/>
</dbReference>